<dbReference type="GO" id="GO:0009236">
    <property type="term" value="P:cobalamin biosynthetic process"/>
    <property type="evidence" value="ECO:0007669"/>
    <property type="project" value="UniProtKB-UniRule"/>
</dbReference>
<evidence type="ECO:0000259" key="15">
    <source>
        <dbReference type="Pfam" id="PF01923"/>
    </source>
</evidence>
<protein>
    <recommendedName>
        <fullName evidence="4 14">Corrinoid adenosyltransferase</fullName>
        <ecNumber evidence="3 14">2.5.1.17</ecNumber>
    </recommendedName>
    <alternativeName>
        <fullName evidence="9 14">Cob(II)alamin adenosyltransferase</fullName>
    </alternativeName>
    <alternativeName>
        <fullName evidence="11 14">Cob(II)yrinic acid a,c-diamide adenosyltransferase</fullName>
    </alternativeName>
    <alternativeName>
        <fullName evidence="10 14">Cobinamide/cobalamin adenosyltransferase</fullName>
    </alternativeName>
</protein>
<evidence type="ECO:0000256" key="4">
    <source>
        <dbReference type="ARBA" id="ARBA00020963"/>
    </source>
</evidence>
<dbReference type="InterPro" id="IPR036451">
    <property type="entry name" value="CblAdoTrfase-like_sf"/>
</dbReference>
<proteinExistence type="inferred from homology"/>
<evidence type="ECO:0000256" key="13">
    <source>
        <dbReference type="ARBA" id="ARBA00048692"/>
    </source>
</evidence>
<evidence type="ECO:0000256" key="3">
    <source>
        <dbReference type="ARBA" id="ARBA00012454"/>
    </source>
</evidence>
<reference evidence="16 17" key="1">
    <citation type="submission" date="2018-11" db="EMBL/GenBank/DDBJ databases">
        <title>Cryobacterium sp. nov., isolated from rhizosphere soil of lettuce.</title>
        <authorList>
            <person name="Wang Y."/>
        </authorList>
    </citation>
    <scope>NUCLEOTIDE SEQUENCE [LARGE SCALE GENOMIC DNA]</scope>
    <source>
        <strain evidence="16 17">NEAU-85</strain>
    </source>
</reference>
<evidence type="ECO:0000256" key="11">
    <source>
        <dbReference type="ARBA" id="ARBA00033354"/>
    </source>
</evidence>
<dbReference type="PANTHER" id="PTHR12213">
    <property type="entry name" value="CORRINOID ADENOSYLTRANSFERASE"/>
    <property type="match status" value="1"/>
</dbReference>
<keyword evidence="17" id="KW-1185">Reference proteome</keyword>
<comment type="catalytic activity">
    <reaction evidence="12 14">
        <text>2 cob(II)yrinate a,c diamide + reduced [electron-transfer flavoprotein] + 2 ATP = 2 adenosylcob(III)yrinate a,c-diamide + 2 triphosphate + oxidized [electron-transfer flavoprotein] + 3 H(+)</text>
        <dbReference type="Rhea" id="RHEA:11528"/>
        <dbReference type="Rhea" id="RHEA-COMP:10685"/>
        <dbReference type="Rhea" id="RHEA-COMP:10686"/>
        <dbReference type="ChEBI" id="CHEBI:15378"/>
        <dbReference type="ChEBI" id="CHEBI:18036"/>
        <dbReference type="ChEBI" id="CHEBI:30616"/>
        <dbReference type="ChEBI" id="CHEBI:57692"/>
        <dbReference type="ChEBI" id="CHEBI:58307"/>
        <dbReference type="ChEBI" id="CHEBI:58503"/>
        <dbReference type="ChEBI" id="CHEBI:58537"/>
        <dbReference type="EC" id="2.5.1.17"/>
    </reaction>
</comment>
<dbReference type="InterPro" id="IPR016030">
    <property type="entry name" value="CblAdoTrfase-like"/>
</dbReference>
<accession>A0A3M8LFA7</accession>
<gene>
    <name evidence="16" type="ORF">EEJ31_04640</name>
</gene>
<comment type="similarity">
    <text evidence="2 14">Belongs to the Cob(I)alamin adenosyltransferase family.</text>
</comment>
<evidence type="ECO:0000256" key="10">
    <source>
        <dbReference type="ARBA" id="ARBA00033334"/>
    </source>
</evidence>
<feature type="domain" description="Cobalamin adenosyltransferase-like" evidence="15">
    <location>
        <begin position="15"/>
        <end position="180"/>
    </location>
</feature>
<dbReference type="EC" id="2.5.1.17" evidence="3 14"/>
<keyword evidence="6 14" id="KW-0808">Transferase</keyword>
<dbReference type="PANTHER" id="PTHR12213:SF0">
    <property type="entry name" value="CORRINOID ADENOSYLTRANSFERASE MMAB"/>
    <property type="match status" value="1"/>
</dbReference>
<name>A0A3M8LFA7_9MICO</name>
<keyword evidence="8 14" id="KW-0067">ATP-binding</keyword>
<evidence type="ECO:0000256" key="7">
    <source>
        <dbReference type="ARBA" id="ARBA00022741"/>
    </source>
</evidence>
<evidence type="ECO:0000256" key="8">
    <source>
        <dbReference type="ARBA" id="ARBA00022840"/>
    </source>
</evidence>
<evidence type="ECO:0000256" key="5">
    <source>
        <dbReference type="ARBA" id="ARBA00022573"/>
    </source>
</evidence>
<dbReference type="RefSeq" id="WP_123045120.1">
    <property type="nucleotide sequence ID" value="NZ_RDSR01000005.1"/>
</dbReference>
<dbReference type="NCBIfam" id="TIGR00636">
    <property type="entry name" value="PduO_Nterm"/>
    <property type="match status" value="1"/>
</dbReference>
<dbReference type="EMBL" id="RDSR01000005">
    <property type="protein sequence ID" value="RNE64161.1"/>
    <property type="molecule type" value="Genomic_DNA"/>
</dbReference>
<sequence>MAELEESQPAGVTWYTREGDEGETRFGRHGVVPKTDLRVAAYCTCDEANSGVSVAMSVGGLPLHVTTTLASVQNDLFDLVTDLTVPLDDPEPSPARIHPSHIERLERAIDHYGAEATDLGGLVLPGGTIGASLLYQARCIVRRAEISVWAVIEAYPGLVNPLTATYLNRLSTLLFVLAREANEEHGDVMWVPEASARAMAQEESGSGPDEVSDGAIA</sequence>
<dbReference type="SUPFAM" id="SSF89028">
    <property type="entry name" value="Cobalamin adenosyltransferase-like"/>
    <property type="match status" value="1"/>
</dbReference>
<dbReference type="OrthoDB" id="9778896at2"/>
<dbReference type="Proteomes" id="UP000279859">
    <property type="component" value="Unassembled WGS sequence"/>
</dbReference>
<evidence type="ECO:0000256" key="14">
    <source>
        <dbReference type="RuleBase" id="RU366026"/>
    </source>
</evidence>
<dbReference type="AlphaFoldDB" id="A0A3M8LFA7"/>
<dbReference type="Pfam" id="PF01923">
    <property type="entry name" value="Cob_adeno_trans"/>
    <property type="match status" value="1"/>
</dbReference>
<dbReference type="GO" id="GO:0008817">
    <property type="term" value="F:corrinoid adenosyltransferase activity"/>
    <property type="evidence" value="ECO:0007669"/>
    <property type="project" value="UniProtKB-UniRule"/>
</dbReference>
<evidence type="ECO:0000256" key="1">
    <source>
        <dbReference type="ARBA" id="ARBA00005121"/>
    </source>
</evidence>
<dbReference type="Gene3D" id="1.20.1200.10">
    <property type="entry name" value="Cobalamin adenosyltransferase-like"/>
    <property type="match status" value="1"/>
</dbReference>
<evidence type="ECO:0000256" key="2">
    <source>
        <dbReference type="ARBA" id="ARBA00007487"/>
    </source>
</evidence>
<evidence type="ECO:0000256" key="6">
    <source>
        <dbReference type="ARBA" id="ARBA00022679"/>
    </source>
</evidence>
<comment type="catalytic activity">
    <reaction evidence="13 14">
        <text>2 cob(II)alamin + reduced [electron-transfer flavoprotein] + 2 ATP = 2 adenosylcob(III)alamin + 2 triphosphate + oxidized [electron-transfer flavoprotein] + 3 H(+)</text>
        <dbReference type="Rhea" id="RHEA:28671"/>
        <dbReference type="Rhea" id="RHEA-COMP:10685"/>
        <dbReference type="Rhea" id="RHEA-COMP:10686"/>
        <dbReference type="ChEBI" id="CHEBI:15378"/>
        <dbReference type="ChEBI" id="CHEBI:16304"/>
        <dbReference type="ChEBI" id="CHEBI:18036"/>
        <dbReference type="ChEBI" id="CHEBI:18408"/>
        <dbReference type="ChEBI" id="CHEBI:30616"/>
        <dbReference type="ChEBI" id="CHEBI:57692"/>
        <dbReference type="ChEBI" id="CHEBI:58307"/>
        <dbReference type="EC" id="2.5.1.17"/>
    </reaction>
</comment>
<dbReference type="InterPro" id="IPR029499">
    <property type="entry name" value="PduO-typ"/>
</dbReference>
<evidence type="ECO:0000256" key="9">
    <source>
        <dbReference type="ARBA" id="ARBA00031529"/>
    </source>
</evidence>
<comment type="pathway">
    <text evidence="1 14">Cofactor biosynthesis; adenosylcobalamin biosynthesis; adenosylcobalamin from cob(II)yrinate a,c-diamide: step 2/7.</text>
</comment>
<comment type="caution">
    <text evidence="16">The sequence shown here is derived from an EMBL/GenBank/DDBJ whole genome shotgun (WGS) entry which is preliminary data.</text>
</comment>
<keyword evidence="7 14" id="KW-0547">Nucleotide-binding</keyword>
<evidence type="ECO:0000256" key="12">
    <source>
        <dbReference type="ARBA" id="ARBA00048555"/>
    </source>
</evidence>
<keyword evidence="5 14" id="KW-0169">Cobalamin biosynthesis</keyword>
<evidence type="ECO:0000313" key="16">
    <source>
        <dbReference type="EMBL" id="RNE64161.1"/>
    </source>
</evidence>
<dbReference type="UniPathway" id="UPA00148">
    <property type="reaction ID" value="UER00233"/>
</dbReference>
<evidence type="ECO:0000313" key="17">
    <source>
        <dbReference type="Proteomes" id="UP000279859"/>
    </source>
</evidence>
<organism evidence="16 17">
    <name type="scientific">Cryobacterium tepidiphilum</name>
    <dbReference type="NCBI Taxonomy" id="2486026"/>
    <lineage>
        <taxon>Bacteria</taxon>
        <taxon>Bacillati</taxon>
        <taxon>Actinomycetota</taxon>
        <taxon>Actinomycetes</taxon>
        <taxon>Micrococcales</taxon>
        <taxon>Microbacteriaceae</taxon>
        <taxon>Cryobacterium</taxon>
    </lineage>
</organism>
<dbReference type="GO" id="GO:0005524">
    <property type="term" value="F:ATP binding"/>
    <property type="evidence" value="ECO:0007669"/>
    <property type="project" value="UniProtKB-UniRule"/>
</dbReference>